<dbReference type="AlphaFoldDB" id="A0A1M7T6E1"/>
<proteinExistence type="predicted"/>
<dbReference type="Pfam" id="PF17680">
    <property type="entry name" value="FlgO"/>
    <property type="match status" value="1"/>
</dbReference>
<evidence type="ECO:0000313" key="4">
    <source>
        <dbReference type="Proteomes" id="UP000186469"/>
    </source>
</evidence>
<dbReference type="InterPro" id="IPR041215">
    <property type="entry name" value="FlgO_dom"/>
</dbReference>
<keyword evidence="4" id="KW-1185">Reference proteome</keyword>
<dbReference type="STRING" id="1121455.SAMN02745728_01607"/>
<keyword evidence="1" id="KW-1133">Transmembrane helix</keyword>
<evidence type="ECO:0000313" key="3">
    <source>
        <dbReference type="EMBL" id="SHN66277.1"/>
    </source>
</evidence>
<feature type="transmembrane region" description="Helical" evidence="1">
    <location>
        <begin position="12"/>
        <end position="30"/>
    </location>
</feature>
<reference evidence="3 4" key="1">
    <citation type="submission" date="2016-12" db="EMBL/GenBank/DDBJ databases">
        <authorList>
            <person name="Song W.-J."/>
            <person name="Kurnit D.M."/>
        </authorList>
    </citation>
    <scope>NUCLEOTIDE SEQUENCE [LARGE SCALE GENOMIC DNA]</scope>
    <source>
        <strain evidence="3 4">DSM 11393</strain>
    </source>
</reference>
<sequence length="227" mass="24409">MSFFSSSRTSYLALGIFTILCVTMGFYLILTNVQKVGATDAPMQEIPNFGIVPKAGSALARQIDRQISGGMGKSEGGGADGFSMIVTVPADINNLEQTNPLSRQVAEEMARWFVQAGYHVNDVRMGSNVLIDPEKTELILSRKASLLRSNRANVMGVLVGTYTTTRNNIRFNVRMVQANGNEVLGMATVTIPLDQEARGLLVNRDGGGAAIMPSVLTRLPLADSSKP</sequence>
<accession>A0A1M7T6E1</accession>
<keyword evidence="1" id="KW-0472">Membrane</keyword>
<dbReference type="OrthoDB" id="5452881at2"/>
<evidence type="ECO:0000256" key="1">
    <source>
        <dbReference type="SAM" id="Phobius"/>
    </source>
</evidence>
<dbReference type="Proteomes" id="UP000186469">
    <property type="component" value="Unassembled WGS sequence"/>
</dbReference>
<keyword evidence="1" id="KW-0812">Transmembrane</keyword>
<organism evidence="3 4">
    <name type="scientific">Desulfovibrio litoralis DSM 11393</name>
    <dbReference type="NCBI Taxonomy" id="1121455"/>
    <lineage>
        <taxon>Bacteria</taxon>
        <taxon>Pseudomonadati</taxon>
        <taxon>Thermodesulfobacteriota</taxon>
        <taxon>Desulfovibrionia</taxon>
        <taxon>Desulfovibrionales</taxon>
        <taxon>Desulfovibrionaceae</taxon>
        <taxon>Desulfovibrio</taxon>
    </lineage>
</organism>
<name>A0A1M7T6E1_9BACT</name>
<dbReference type="RefSeq" id="WP_072697296.1">
    <property type="nucleotide sequence ID" value="NZ_FRDI01000007.1"/>
</dbReference>
<dbReference type="EMBL" id="FRDI01000007">
    <property type="protein sequence ID" value="SHN66277.1"/>
    <property type="molecule type" value="Genomic_DNA"/>
</dbReference>
<gene>
    <name evidence="3" type="ORF">SAMN02745728_01607</name>
</gene>
<protein>
    <recommendedName>
        <fullName evidence="2">FlgO domain-containing protein</fullName>
    </recommendedName>
</protein>
<evidence type="ECO:0000259" key="2">
    <source>
        <dbReference type="Pfam" id="PF17680"/>
    </source>
</evidence>
<feature type="domain" description="FlgO" evidence="2">
    <location>
        <begin position="74"/>
        <end position="195"/>
    </location>
</feature>